<keyword evidence="3" id="KW-0812">Transmembrane</keyword>
<comment type="similarity">
    <text evidence="1">Belongs to the 'GDXG' lipolytic enzyme family.</text>
</comment>
<dbReference type="InterPro" id="IPR002168">
    <property type="entry name" value="Lipase_GDXG_HIS_AS"/>
</dbReference>
<name>A0A816QEM3_9BILA</name>
<dbReference type="Pfam" id="PF07859">
    <property type="entry name" value="Abhydrolase_3"/>
    <property type="match status" value="1"/>
</dbReference>
<organism evidence="5 6">
    <name type="scientific">Rotaria magnacalcarata</name>
    <dbReference type="NCBI Taxonomy" id="392030"/>
    <lineage>
        <taxon>Eukaryota</taxon>
        <taxon>Metazoa</taxon>
        <taxon>Spiralia</taxon>
        <taxon>Gnathifera</taxon>
        <taxon>Rotifera</taxon>
        <taxon>Eurotatoria</taxon>
        <taxon>Bdelloidea</taxon>
        <taxon>Philodinida</taxon>
        <taxon>Philodinidae</taxon>
        <taxon>Rotaria</taxon>
    </lineage>
</organism>
<dbReference type="GO" id="GO:0016787">
    <property type="term" value="F:hydrolase activity"/>
    <property type="evidence" value="ECO:0007669"/>
    <property type="project" value="UniProtKB-KW"/>
</dbReference>
<keyword evidence="3" id="KW-0472">Membrane</keyword>
<evidence type="ECO:0000313" key="5">
    <source>
        <dbReference type="EMBL" id="CAF2059518.1"/>
    </source>
</evidence>
<gene>
    <name evidence="5" type="ORF">WKI299_LOCUS11836</name>
</gene>
<reference evidence="5" key="1">
    <citation type="submission" date="2021-02" db="EMBL/GenBank/DDBJ databases">
        <authorList>
            <person name="Nowell W R."/>
        </authorList>
    </citation>
    <scope>NUCLEOTIDE SEQUENCE</scope>
</reference>
<dbReference type="InterPro" id="IPR029058">
    <property type="entry name" value="AB_hydrolase_fold"/>
</dbReference>
<keyword evidence="3" id="KW-1133">Transmembrane helix</keyword>
<dbReference type="EMBL" id="CAJNRF010004417">
    <property type="protein sequence ID" value="CAF2059518.1"/>
    <property type="molecule type" value="Genomic_DNA"/>
</dbReference>
<dbReference type="AlphaFoldDB" id="A0A816QEM3"/>
<dbReference type="InterPro" id="IPR050300">
    <property type="entry name" value="GDXG_lipolytic_enzyme"/>
</dbReference>
<evidence type="ECO:0000256" key="1">
    <source>
        <dbReference type="ARBA" id="ARBA00010515"/>
    </source>
</evidence>
<evidence type="ECO:0000256" key="2">
    <source>
        <dbReference type="ARBA" id="ARBA00022801"/>
    </source>
</evidence>
<comment type="caution">
    <text evidence="5">The sequence shown here is derived from an EMBL/GenBank/DDBJ whole genome shotgun (WGS) entry which is preliminary data.</text>
</comment>
<feature type="domain" description="Alpha/beta hydrolase fold-3" evidence="4">
    <location>
        <begin position="117"/>
        <end position="320"/>
    </location>
</feature>
<accession>A0A816QEM3</accession>
<evidence type="ECO:0000256" key="3">
    <source>
        <dbReference type="SAM" id="Phobius"/>
    </source>
</evidence>
<sequence>MTVIGVRARKYFIIYLLITYFKHPLLSIVNTRRFQMDSRFTDEAIAYCQLVASLLQPSNGLSAEFLRKFFDDVHTKGNEKLIGTFTGSLEERKVTTKSADIPVNIYTPIDAEKDKLVIYFHGGGWTLGSRNTHQSIVNLAADLTKTIWISVEYRLGPEYRYPIWLDDSCDVTRHIIENKELYGVDQAAKIGVAGDSAGAMISTSICQTVKNIDFQVLIYGLYDFTRTAPSYKEFTDPQYVCTPELLDWFITHTFDDGVDMKDPRISVFLNPSPDLLPATLFIVAELDALRDDSFAYKEILDKVGIKNKLSLFKGVPHGFFSLPAIYPKACTQAVDTIKEFMASI</sequence>
<dbReference type="InterPro" id="IPR013094">
    <property type="entry name" value="AB_hydrolase_3"/>
</dbReference>
<dbReference type="PANTHER" id="PTHR48081:SF8">
    <property type="entry name" value="ALPHA_BETA HYDROLASE FOLD-3 DOMAIN-CONTAINING PROTEIN-RELATED"/>
    <property type="match status" value="1"/>
</dbReference>
<evidence type="ECO:0000313" key="6">
    <source>
        <dbReference type="Proteomes" id="UP000663856"/>
    </source>
</evidence>
<dbReference type="Proteomes" id="UP000663856">
    <property type="component" value="Unassembled WGS sequence"/>
</dbReference>
<feature type="transmembrane region" description="Helical" evidence="3">
    <location>
        <begin position="12"/>
        <end position="29"/>
    </location>
</feature>
<keyword evidence="2" id="KW-0378">Hydrolase</keyword>
<proteinExistence type="inferred from homology"/>
<dbReference type="PANTHER" id="PTHR48081">
    <property type="entry name" value="AB HYDROLASE SUPERFAMILY PROTEIN C4A8.06C"/>
    <property type="match status" value="1"/>
</dbReference>
<evidence type="ECO:0000259" key="4">
    <source>
        <dbReference type="Pfam" id="PF07859"/>
    </source>
</evidence>
<protein>
    <recommendedName>
        <fullName evidence="4">Alpha/beta hydrolase fold-3 domain-containing protein</fullName>
    </recommendedName>
</protein>
<dbReference type="SUPFAM" id="SSF53474">
    <property type="entry name" value="alpha/beta-Hydrolases"/>
    <property type="match status" value="1"/>
</dbReference>
<dbReference type="PROSITE" id="PS01173">
    <property type="entry name" value="LIPASE_GDXG_HIS"/>
    <property type="match status" value="1"/>
</dbReference>
<dbReference type="Gene3D" id="3.40.50.1820">
    <property type="entry name" value="alpha/beta hydrolase"/>
    <property type="match status" value="1"/>
</dbReference>